<dbReference type="RefSeq" id="WP_184295685.1">
    <property type="nucleotide sequence ID" value="NZ_JACHLP010000001.1"/>
</dbReference>
<comment type="subcellular location">
    <subcellularLocation>
        <location evidence="1">Cell envelope</location>
    </subcellularLocation>
</comment>
<evidence type="ECO:0000256" key="4">
    <source>
        <dbReference type="ARBA" id="ARBA00022729"/>
    </source>
</evidence>
<dbReference type="Gene3D" id="3.10.105.10">
    <property type="entry name" value="Dipeptide-binding Protein, Domain 3"/>
    <property type="match status" value="1"/>
</dbReference>
<protein>
    <submittedName>
        <fullName evidence="7">ABC-type transport system substrate-binding protein</fullName>
    </submittedName>
</protein>
<keyword evidence="8" id="KW-1185">Reference proteome</keyword>
<keyword evidence="5" id="KW-1133">Transmembrane helix</keyword>
<dbReference type="PANTHER" id="PTHR30290:SF10">
    <property type="entry name" value="PERIPLASMIC OLIGOPEPTIDE-BINDING PROTEIN-RELATED"/>
    <property type="match status" value="1"/>
</dbReference>
<dbReference type="Pfam" id="PF00496">
    <property type="entry name" value="SBP_bac_5"/>
    <property type="match status" value="1"/>
</dbReference>
<keyword evidence="4" id="KW-0732">Signal</keyword>
<dbReference type="Gene3D" id="3.40.190.10">
    <property type="entry name" value="Periplasmic binding protein-like II"/>
    <property type="match status" value="1"/>
</dbReference>
<feature type="transmembrane region" description="Helical" evidence="5">
    <location>
        <begin position="701"/>
        <end position="719"/>
    </location>
</feature>
<evidence type="ECO:0000313" key="8">
    <source>
        <dbReference type="Proteomes" id="UP000562027"/>
    </source>
</evidence>
<accession>A0A840L509</accession>
<dbReference type="InterPro" id="IPR000914">
    <property type="entry name" value="SBP_5_dom"/>
</dbReference>
<evidence type="ECO:0000313" key="7">
    <source>
        <dbReference type="EMBL" id="MBB4841913.1"/>
    </source>
</evidence>
<evidence type="ECO:0000256" key="1">
    <source>
        <dbReference type="ARBA" id="ARBA00004196"/>
    </source>
</evidence>
<dbReference type="CDD" id="cd08505">
    <property type="entry name" value="PBP2_NikA_DppA_OppA_like_18"/>
    <property type="match status" value="1"/>
</dbReference>
<keyword evidence="5" id="KW-0812">Transmembrane</keyword>
<dbReference type="GO" id="GO:1904680">
    <property type="term" value="F:peptide transmembrane transporter activity"/>
    <property type="evidence" value="ECO:0007669"/>
    <property type="project" value="TreeGrafter"/>
</dbReference>
<reference evidence="7 8" key="1">
    <citation type="submission" date="2020-08" db="EMBL/GenBank/DDBJ databases">
        <title>Functional genomics of gut bacteria from endangered species of beetles.</title>
        <authorList>
            <person name="Carlos-Shanley C."/>
        </authorList>
    </citation>
    <scope>NUCLEOTIDE SEQUENCE [LARGE SCALE GENOMIC DNA]</scope>
    <source>
        <strain evidence="7 8">S00239</strain>
    </source>
</reference>
<proteinExistence type="inferred from homology"/>
<gene>
    <name evidence="7" type="ORF">HNP55_000408</name>
</gene>
<dbReference type="InterPro" id="IPR039424">
    <property type="entry name" value="SBP_5"/>
</dbReference>
<comment type="caution">
    <text evidence="7">The sequence shown here is derived from an EMBL/GenBank/DDBJ whole genome shotgun (WGS) entry which is preliminary data.</text>
</comment>
<keyword evidence="5" id="KW-0472">Membrane</keyword>
<organism evidence="7 8">
    <name type="scientific">Roseateles oligotrophus</name>
    <dbReference type="NCBI Taxonomy" id="1769250"/>
    <lineage>
        <taxon>Bacteria</taxon>
        <taxon>Pseudomonadati</taxon>
        <taxon>Pseudomonadota</taxon>
        <taxon>Betaproteobacteria</taxon>
        <taxon>Burkholderiales</taxon>
        <taxon>Sphaerotilaceae</taxon>
        <taxon>Roseateles</taxon>
    </lineage>
</organism>
<dbReference type="SUPFAM" id="SSF53850">
    <property type="entry name" value="Periplasmic binding protein-like II"/>
    <property type="match status" value="1"/>
</dbReference>
<evidence type="ECO:0000256" key="2">
    <source>
        <dbReference type="ARBA" id="ARBA00005695"/>
    </source>
</evidence>
<keyword evidence="3" id="KW-0813">Transport</keyword>
<dbReference type="GO" id="GO:0030313">
    <property type="term" value="C:cell envelope"/>
    <property type="evidence" value="ECO:0007669"/>
    <property type="project" value="UniProtKB-SubCell"/>
</dbReference>
<dbReference type="PANTHER" id="PTHR30290">
    <property type="entry name" value="PERIPLASMIC BINDING COMPONENT OF ABC TRANSPORTER"/>
    <property type="match status" value="1"/>
</dbReference>
<name>A0A840L509_9BURK</name>
<evidence type="ECO:0000256" key="5">
    <source>
        <dbReference type="SAM" id="Phobius"/>
    </source>
</evidence>
<dbReference type="GO" id="GO:0015833">
    <property type="term" value="P:peptide transport"/>
    <property type="evidence" value="ECO:0007669"/>
    <property type="project" value="TreeGrafter"/>
</dbReference>
<sequence length="746" mass="85167">MAWAWPGLALAVLLAGCNNSPYPQGAEKENTLYIAFQERSPRYLDPTASYTAPETVYAYQIYEPPYGYHYLKRPYELIPRAAEAVVLPYYLDAAGRRLPQDAPAEKIAQSVYELQIRPGLKYSPHPAFAADAQGRLLYHSLSRAELGNKRSPWDFAQQGTRELLAEDYVYALKRQATPRVEAPLFALFSEHVLGLKEYGRLIQAENAKLLKGLAESAGDKPFLDFRRWPLAGAESVGKYGLRIRIKGKYPQWRYWLSSTFLAPVPWEVDAFYAQQGMTENGLSWNQWPVGTGPYMMREYSQDRRHVMVRNPNYRVDTYPCEGSPGDAEAGLLKDCGKRLPFIDKIVATSVKEVVPIKEMFKQGYLDLPEMERADWGVDFMVDKNDSTEVSRHFDERGYKFPMMVDITNWYLGFNWLDPVLGRGDTPEQQRRNRALRQALSIAIDWEEGYGRIFRHKGGDAAHGPVPPGVFGSRENQLGQPGAHNPVTHKLVDGKLRRRSIEEARALMVEAGYPEGRDARTGKPLVLNFDFMRTITPETKAENDWMVKQFAKLGVQLEVRATDYNQFQEKVLKGKHQVFWWGWFADYPDAENFLFLLYGPNSKSRHEGENTANYQNPEFDRRYRQLQTLEDGPEKQQLLDEMLSILREDAPWAFGYWSYSGSAFQSWLYNGKPGVVVRDPARYLRLDPAERAAKIAQWNRPLWWPLGVLLVGVAAVVWGTRRSFQKRELALAPGYAPGLSAEKTGGA</sequence>
<evidence type="ECO:0000259" key="6">
    <source>
        <dbReference type="Pfam" id="PF00496"/>
    </source>
</evidence>
<feature type="domain" description="Solute-binding protein family 5" evidence="6">
    <location>
        <begin position="162"/>
        <end position="602"/>
    </location>
</feature>
<dbReference type="Proteomes" id="UP000562027">
    <property type="component" value="Unassembled WGS sequence"/>
</dbReference>
<comment type="similarity">
    <text evidence="2">Belongs to the bacterial solute-binding protein 5 family.</text>
</comment>
<dbReference type="AlphaFoldDB" id="A0A840L509"/>
<evidence type="ECO:0000256" key="3">
    <source>
        <dbReference type="ARBA" id="ARBA00022448"/>
    </source>
</evidence>
<dbReference type="EMBL" id="JACHLP010000001">
    <property type="protein sequence ID" value="MBB4841913.1"/>
    <property type="molecule type" value="Genomic_DNA"/>
</dbReference>